<sequence length="76" mass="8491">MGLVMSCTQTSTATRRCFGILMGHRSKRTLKAYGQAQQARGRRNIIVAVKGSHEVRTCEATHLAIKKQIKDDPHKL</sequence>
<dbReference type="AlphaFoldDB" id="A0A1E5Q572"/>
<proteinExistence type="predicted"/>
<name>A0A1E5Q572_9PROT</name>
<gene>
    <name evidence="1" type="ORF">BEN30_16060</name>
</gene>
<keyword evidence="2" id="KW-1185">Reference proteome</keyword>
<comment type="caution">
    <text evidence="1">The sequence shown here is derived from an EMBL/GenBank/DDBJ whole genome shotgun (WGS) entry which is preliminary data.</text>
</comment>
<protein>
    <submittedName>
        <fullName evidence="1">Uncharacterized protein</fullName>
    </submittedName>
</protein>
<reference evidence="2" key="1">
    <citation type="submission" date="2016-07" db="EMBL/GenBank/DDBJ databases">
        <authorList>
            <person name="Florea S."/>
            <person name="Webb J.S."/>
            <person name="Jaromczyk J."/>
            <person name="Schardl C.L."/>
        </authorList>
    </citation>
    <scope>NUCLEOTIDE SEQUENCE [LARGE SCALE GENOMIC DNA]</scope>
    <source>
        <strain evidence="2">MV-1</strain>
    </source>
</reference>
<accession>A0A1E5Q572</accession>
<dbReference type="Proteomes" id="UP000095347">
    <property type="component" value="Unassembled WGS sequence"/>
</dbReference>
<evidence type="ECO:0000313" key="2">
    <source>
        <dbReference type="Proteomes" id="UP000095347"/>
    </source>
</evidence>
<dbReference type="EMBL" id="MCGG01000063">
    <property type="protein sequence ID" value="OEJ64785.1"/>
    <property type="molecule type" value="Genomic_DNA"/>
</dbReference>
<organism evidence="1 2">
    <name type="scientific">Magnetovibrio blakemorei</name>
    <dbReference type="NCBI Taxonomy" id="28181"/>
    <lineage>
        <taxon>Bacteria</taxon>
        <taxon>Pseudomonadati</taxon>
        <taxon>Pseudomonadota</taxon>
        <taxon>Alphaproteobacteria</taxon>
        <taxon>Rhodospirillales</taxon>
        <taxon>Magnetovibrionaceae</taxon>
        <taxon>Magnetovibrio</taxon>
    </lineage>
</organism>
<evidence type="ECO:0000313" key="1">
    <source>
        <dbReference type="EMBL" id="OEJ64785.1"/>
    </source>
</evidence>